<dbReference type="InterPro" id="IPR036565">
    <property type="entry name" value="Mur-like_cat_sf"/>
</dbReference>
<evidence type="ECO:0000256" key="1">
    <source>
        <dbReference type="ARBA" id="ARBA00022598"/>
    </source>
</evidence>
<dbReference type="AlphaFoldDB" id="A0AAV3X6P7"/>
<dbReference type="Gene3D" id="3.90.190.20">
    <property type="entry name" value="Mur ligase, C-terminal domain"/>
    <property type="match status" value="1"/>
</dbReference>
<organism evidence="7 8">
    <name type="scientific">Microseira wollei NIES-4236</name>
    <dbReference type="NCBI Taxonomy" id="2530354"/>
    <lineage>
        <taxon>Bacteria</taxon>
        <taxon>Bacillati</taxon>
        <taxon>Cyanobacteriota</taxon>
        <taxon>Cyanophyceae</taxon>
        <taxon>Oscillatoriophycideae</taxon>
        <taxon>Aerosakkonematales</taxon>
        <taxon>Aerosakkonemataceae</taxon>
        <taxon>Microseira</taxon>
    </lineage>
</organism>
<feature type="transmembrane region" description="Helical" evidence="4">
    <location>
        <begin position="51"/>
        <end position="70"/>
    </location>
</feature>
<dbReference type="SUPFAM" id="SSF53244">
    <property type="entry name" value="MurD-like peptide ligases, peptide-binding domain"/>
    <property type="match status" value="1"/>
</dbReference>
<feature type="transmembrane region" description="Helical" evidence="4">
    <location>
        <begin position="115"/>
        <end position="135"/>
    </location>
</feature>
<keyword evidence="8" id="KW-1185">Reference proteome</keyword>
<sequence>MFDLDRVSIIAIASGSILFFLRRSLRYMRYFQQEEYYPDRFTRWWLEKRAFDSRGTVVAITAGLATLGVAELNLPLSLPISIVAAAILGIIAFREEDPCKVGKLTLKMTQRVTRIYRVALVIYTIAILLVAAGFFHSATPVAVGWFWLVQIIFFQTTFAWLIAANGILWPGEKRIQDGFMQEAKTILGKVDPYVIGISGSYGKTSTKSILAKILECVEPTFWPPGSINTPMGITREIRERLVPEHHYAVIEMAAYKRGSVARLCNLTPPKAGIITAIGLMHLDRFGSLENIYLSKTELPQAVPQDGILVCNGDNEGARRVWGEFKKRITLLYGLELDKGHLDCWMTDIQPSESGTHFTVHWEGKEYKGFTKMLGKPMLSNILAAFTMACALGYDPEYILAAIYNLEPEKHRLNLVKNGDGVLLDDSYNSNPTGFKAALEVLEAIPGGRKILVTPGMIELGELQEEENSKIAKEAAGVCDLVAVVGDTNRKALVEGLRQGGIKEEQLLQFENRDSALSYLKENRKEGDVVLIENDLPDLYEAAVRF</sequence>
<dbReference type="GO" id="GO:0016881">
    <property type="term" value="F:acid-amino acid ligase activity"/>
    <property type="evidence" value="ECO:0007669"/>
    <property type="project" value="InterPro"/>
</dbReference>
<feature type="transmembrane region" description="Helical" evidence="4">
    <location>
        <begin position="6"/>
        <end position="22"/>
    </location>
</feature>
<dbReference type="InterPro" id="IPR036615">
    <property type="entry name" value="Mur_ligase_C_dom_sf"/>
</dbReference>
<evidence type="ECO:0000259" key="5">
    <source>
        <dbReference type="Pfam" id="PF02875"/>
    </source>
</evidence>
<dbReference type="InterPro" id="IPR013221">
    <property type="entry name" value="Mur_ligase_cen"/>
</dbReference>
<dbReference type="PANTHER" id="PTHR43024:SF1">
    <property type="entry name" value="UDP-N-ACETYLMURAMOYL-TRIPEPTIDE--D-ALANYL-D-ALANINE LIGASE"/>
    <property type="match status" value="1"/>
</dbReference>
<keyword evidence="1 7" id="KW-0436">Ligase</keyword>
<feature type="transmembrane region" description="Helical" evidence="4">
    <location>
        <begin position="147"/>
        <end position="169"/>
    </location>
</feature>
<evidence type="ECO:0000256" key="3">
    <source>
        <dbReference type="ARBA" id="ARBA00022840"/>
    </source>
</evidence>
<keyword evidence="4" id="KW-0812">Transmembrane</keyword>
<dbReference type="EMBL" id="BLAY01000037">
    <property type="protein sequence ID" value="GET38003.1"/>
    <property type="molecule type" value="Genomic_DNA"/>
</dbReference>
<accession>A0AAV3X6P7</accession>
<evidence type="ECO:0000259" key="6">
    <source>
        <dbReference type="Pfam" id="PF08245"/>
    </source>
</evidence>
<protein>
    <submittedName>
        <fullName evidence="7">UDP-N-acetylmuramoylalanyl-D-glutamyl-2, 6-diaminopimelate--D-alanyl-D-alanine ligase</fullName>
    </submittedName>
</protein>
<dbReference type="InterPro" id="IPR051046">
    <property type="entry name" value="MurCDEF_CellWall_CoF430Synth"/>
</dbReference>
<keyword evidence="4" id="KW-0472">Membrane</keyword>
<feature type="transmembrane region" description="Helical" evidence="4">
    <location>
        <begin position="76"/>
        <end position="94"/>
    </location>
</feature>
<dbReference type="Proteomes" id="UP001050975">
    <property type="component" value="Unassembled WGS sequence"/>
</dbReference>
<dbReference type="PANTHER" id="PTHR43024">
    <property type="entry name" value="UDP-N-ACETYLMURAMOYL-TRIPEPTIDE--D-ALANYL-D-ALANINE LIGASE"/>
    <property type="match status" value="1"/>
</dbReference>
<name>A0AAV3X6P7_9CYAN</name>
<evidence type="ECO:0000256" key="2">
    <source>
        <dbReference type="ARBA" id="ARBA00022741"/>
    </source>
</evidence>
<reference evidence="7" key="1">
    <citation type="submission" date="2019-10" db="EMBL/GenBank/DDBJ databases">
        <title>Draft genome sequece of Microseira wollei NIES-4236.</title>
        <authorList>
            <person name="Yamaguchi H."/>
            <person name="Suzuki S."/>
            <person name="Kawachi M."/>
        </authorList>
    </citation>
    <scope>NUCLEOTIDE SEQUENCE</scope>
    <source>
        <strain evidence="7">NIES-4236</strain>
    </source>
</reference>
<keyword evidence="2" id="KW-0547">Nucleotide-binding</keyword>
<evidence type="ECO:0000256" key="4">
    <source>
        <dbReference type="SAM" id="Phobius"/>
    </source>
</evidence>
<dbReference type="Gene3D" id="3.40.1190.10">
    <property type="entry name" value="Mur-like, catalytic domain"/>
    <property type="match status" value="1"/>
</dbReference>
<feature type="domain" description="Mur ligase C-terminal" evidence="5">
    <location>
        <begin position="410"/>
        <end position="531"/>
    </location>
</feature>
<dbReference type="InterPro" id="IPR004101">
    <property type="entry name" value="Mur_ligase_C"/>
</dbReference>
<feature type="domain" description="Mur ligase central" evidence="6">
    <location>
        <begin position="197"/>
        <end position="387"/>
    </location>
</feature>
<keyword evidence="3" id="KW-0067">ATP-binding</keyword>
<dbReference type="GO" id="GO:0005524">
    <property type="term" value="F:ATP binding"/>
    <property type="evidence" value="ECO:0007669"/>
    <property type="project" value="UniProtKB-KW"/>
</dbReference>
<proteinExistence type="predicted"/>
<keyword evidence="4" id="KW-1133">Transmembrane helix</keyword>
<comment type="caution">
    <text evidence="7">The sequence shown here is derived from an EMBL/GenBank/DDBJ whole genome shotgun (WGS) entry which is preliminary data.</text>
</comment>
<evidence type="ECO:0000313" key="8">
    <source>
        <dbReference type="Proteomes" id="UP001050975"/>
    </source>
</evidence>
<dbReference type="Pfam" id="PF02875">
    <property type="entry name" value="Mur_ligase_C"/>
    <property type="match status" value="1"/>
</dbReference>
<dbReference type="Pfam" id="PF08245">
    <property type="entry name" value="Mur_ligase_M"/>
    <property type="match status" value="1"/>
</dbReference>
<gene>
    <name evidence="7" type="primary">murF</name>
    <name evidence="7" type="ORF">MiSe_27570</name>
</gene>
<evidence type="ECO:0000313" key="7">
    <source>
        <dbReference type="EMBL" id="GET38003.1"/>
    </source>
</evidence>
<dbReference type="RefSeq" id="WP_226580427.1">
    <property type="nucleotide sequence ID" value="NZ_BLAY01000037.1"/>
</dbReference>
<dbReference type="SUPFAM" id="SSF53623">
    <property type="entry name" value="MurD-like peptide ligases, catalytic domain"/>
    <property type="match status" value="1"/>
</dbReference>